<evidence type="ECO:0000313" key="3">
    <source>
        <dbReference type="Proteomes" id="UP000239899"/>
    </source>
</evidence>
<feature type="region of interest" description="Disordered" evidence="1">
    <location>
        <begin position="1"/>
        <end position="210"/>
    </location>
</feature>
<organism evidence="2 3">
    <name type="scientific">Chlorella sorokiniana</name>
    <name type="common">Freshwater green alga</name>
    <dbReference type="NCBI Taxonomy" id="3076"/>
    <lineage>
        <taxon>Eukaryota</taxon>
        <taxon>Viridiplantae</taxon>
        <taxon>Chlorophyta</taxon>
        <taxon>core chlorophytes</taxon>
        <taxon>Trebouxiophyceae</taxon>
        <taxon>Chlorellales</taxon>
        <taxon>Chlorellaceae</taxon>
        <taxon>Chlorella clade</taxon>
        <taxon>Chlorella</taxon>
    </lineage>
</organism>
<feature type="compositionally biased region" description="Pro residues" evidence="1">
    <location>
        <begin position="1"/>
        <end position="10"/>
    </location>
</feature>
<feature type="compositionally biased region" description="Low complexity" evidence="1">
    <location>
        <begin position="148"/>
        <end position="168"/>
    </location>
</feature>
<feature type="compositionally biased region" description="Low complexity" evidence="1">
    <location>
        <begin position="84"/>
        <end position="117"/>
    </location>
</feature>
<feature type="region of interest" description="Disordered" evidence="1">
    <location>
        <begin position="287"/>
        <end position="308"/>
    </location>
</feature>
<accession>A0A2P6TKJ8</accession>
<proteinExistence type="predicted"/>
<reference evidence="2 3" key="1">
    <citation type="journal article" date="2018" name="Plant J.">
        <title>Genome sequences of Chlorella sorokiniana UTEX 1602 and Micractinium conductrix SAG 241.80: implications to maltose excretion by a green alga.</title>
        <authorList>
            <person name="Arriola M.B."/>
            <person name="Velmurugan N."/>
            <person name="Zhang Y."/>
            <person name="Plunkett M.H."/>
            <person name="Hondzo H."/>
            <person name="Barney B.M."/>
        </authorList>
    </citation>
    <scope>NUCLEOTIDE SEQUENCE [LARGE SCALE GENOMIC DNA]</scope>
    <source>
        <strain evidence="3">UTEX 1602</strain>
    </source>
</reference>
<evidence type="ECO:0000313" key="2">
    <source>
        <dbReference type="EMBL" id="PRW44596.1"/>
    </source>
</evidence>
<name>A0A2P6TKJ8_CHLSO</name>
<gene>
    <name evidence="2" type="ORF">C2E21_6608</name>
</gene>
<sequence length="308" mass="31077">MARPCPPPLCPNSQSVATPVVRRERPNGAQRLQQGSLEGQPESGDQELPQQAPTSAQAGGGSSGGDVTGPQQMELCCGEQLEGATAAPAAPRQDSAAPAASPTRPPHLALLPPAEARTPPRPAARGQQHGAEPGTPSPGTYKFGSPIGSPLAHALGGLALGGSSAEPSPLTTPRCRPKPSAAAGGGRIPKAPAPNRAASPQSSANVPGQWRREASFADLLAPAQRAAANVVPAAAHLAAAAASQLAAEMATSPRKRARKSLAPARAANSSDEPMLDAAAVLAGGLRRQGSFQDDSELQALAHKPAERR</sequence>
<feature type="compositionally biased region" description="Gly residues" evidence="1">
    <location>
        <begin position="58"/>
        <end position="67"/>
    </location>
</feature>
<feature type="region of interest" description="Disordered" evidence="1">
    <location>
        <begin position="242"/>
        <end position="273"/>
    </location>
</feature>
<dbReference type="Proteomes" id="UP000239899">
    <property type="component" value="Unassembled WGS sequence"/>
</dbReference>
<protein>
    <submittedName>
        <fullName evidence="2">Uncharacterized protein</fullName>
    </submittedName>
</protein>
<dbReference type="EMBL" id="LHPG02000013">
    <property type="protein sequence ID" value="PRW44596.1"/>
    <property type="molecule type" value="Genomic_DNA"/>
</dbReference>
<dbReference type="AlphaFoldDB" id="A0A2P6TKJ8"/>
<keyword evidence="3" id="KW-1185">Reference proteome</keyword>
<evidence type="ECO:0000256" key="1">
    <source>
        <dbReference type="SAM" id="MobiDB-lite"/>
    </source>
</evidence>
<comment type="caution">
    <text evidence="2">The sequence shown here is derived from an EMBL/GenBank/DDBJ whole genome shotgun (WGS) entry which is preliminary data.</text>
</comment>